<feature type="transmembrane region" description="Helical" evidence="1">
    <location>
        <begin position="38"/>
        <end position="56"/>
    </location>
</feature>
<reference evidence="3" key="1">
    <citation type="journal article" date="2020" name="mSystems">
        <title>Genome- and Community-Level Interaction Insights into Carbon Utilization and Element Cycling Functions of Hydrothermarchaeota in Hydrothermal Sediment.</title>
        <authorList>
            <person name="Zhou Z."/>
            <person name="Liu Y."/>
            <person name="Xu W."/>
            <person name="Pan J."/>
            <person name="Luo Z.H."/>
            <person name="Li M."/>
        </authorList>
    </citation>
    <scope>NUCLEOTIDE SEQUENCE</scope>
    <source>
        <strain evidence="3">SpSt-997</strain>
    </source>
</reference>
<dbReference type="InterPro" id="IPR000620">
    <property type="entry name" value="EamA_dom"/>
</dbReference>
<keyword evidence="1" id="KW-0472">Membrane</keyword>
<name>A0A8J4HC06_9PROT</name>
<feature type="domain" description="EamA" evidence="2">
    <location>
        <begin position="159"/>
        <end position="298"/>
    </location>
</feature>
<dbReference type="InterPro" id="IPR037185">
    <property type="entry name" value="EmrE-like"/>
</dbReference>
<dbReference type="Pfam" id="PF00892">
    <property type="entry name" value="EamA"/>
    <property type="match status" value="2"/>
</dbReference>
<evidence type="ECO:0000259" key="2">
    <source>
        <dbReference type="Pfam" id="PF00892"/>
    </source>
</evidence>
<accession>A0A8J4HC06</accession>
<dbReference type="EMBL" id="DTQM01000113">
    <property type="protein sequence ID" value="HGC42760.1"/>
    <property type="molecule type" value="Genomic_DNA"/>
</dbReference>
<dbReference type="PANTHER" id="PTHR22911">
    <property type="entry name" value="ACYL-MALONYL CONDENSING ENZYME-RELATED"/>
    <property type="match status" value="1"/>
</dbReference>
<evidence type="ECO:0000313" key="3">
    <source>
        <dbReference type="EMBL" id="HGC42760.1"/>
    </source>
</evidence>
<dbReference type="Gene3D" id="1.10.3730.20">
    <property type="match status" value="1"/>
</dbReference>
<feature type="transmembrane region" description="Helical" evidence="1">
    <location>
        <begin position="158"/>
        <end position="180"/>
    </location>
</feature>
<feature type="transmembrane region" description="Helical" evidence="1">
    <location>
        <begin position="231"/>
        <end position="253"/>
    </location>
</feature>
<gene>
    <name evidence="3" type="ORF">ENY07_06020</name>
</gene>
<keyword evidence="1" id="KW-1133">Transmembrane helix</keyword>
<dbReference type="GO" id="GO:0016020">
    <property type="term" value="C:membrane"/>
    <property type="evidence" value="ECO:0007669"/>
    <property type="project" value="InterPro"/>
</dbReference>
<feature type="transmembrane region" description="Helical" evidence="1">
    <location>
        <begin position="284"/>
        <end position="302"/>
    </location>
</feature>
<dbReference type="AlphaFoldDB" id="A0A8J4HC06"/>
<evidence type="ECO:0000256" key="1">
    <source>
        <dbReference type="SAM" id="Phobius"/>
    </source>
</evidence>
<keyword evidence="1" id="KW-0812">Transmembrane</keyword>
<organism evidence="3">
    <name type="scientific">Acidicaldus sp</name>
    <dbReference type="NCBI Taxonomy" id="1872105"/>
    <lineage>
        <taxon>Bacteria</taxon>
        <taxon>Pseudomonadati</taxon>
        <taxon>Pseudomonadota</taxon>
        <taxon>Alphaproteobacteria</taxon>
        <taxon>Acetobacterales</taxon>
        <taxon>Acetobacteraceae</taxon>
        <taxon>Acidicaldus</taxon>
    </lineage>
</organism>
<feature type="transmembrane region" description="Helical" evidence="1">
    <location>
        <begin position="125"/>
        <end position="146"/>
    </location>
</feature>
<protein>
    <submittedName>
        <fullName evidence="3">EamA/RhaT family transporter</fullName>
    </submittedName>
</protein>
<sequence length="303" mass="32211">MPLWIALTFVAALFQTWRTALQQKLRATLSVNGASFVRFVYGVPFGLALLLAALAVSGARLPAPNREFLLECALAGALQIVGTGLLILAFGFRSFAVGSAYAKTEGVQTAIVAWAIAGETLRLKAWLGILLGVVGVLTLSLAGHGLRLRGLLRATFQPAALCGLGTGLCFAFVSVLIKWANLALHGGHPIVQALYALVVTNSLQTLMQGAWMAWREPAQLRAAFTHWRRAVWVGAMSAVGSGCWFSAFALAPVGLVRSLGQMEVPFILLFSHFYLKERMKRSDVAGLALVALGVILVLLGAGA</sequence>
<dbReference type="SUPFAM" id="SSF103481">
    <property type="entry name" value="Multidrug resistance efflux transporter EmrE"/>
    <property type="match status" value="2"/>
</dbReference>
<feature type="domain" description="EamA" evidence="2">
    <location>
        <begin position="3"/>
        <end position="140"/>
    </location>
</feature>
<proteinExistence type="predicted"/>
<comment type="caution">
    <text evidence="3">The sequence shown here is derived from an EMBL/GenBank/DDBJ whole genome shotgun (WGS) entry which is preliminary data.</text>
</comment>
<feature type="transmembrane region" description="Helical" evidence="1">
    <location>
        <begin position="68"/>
        <end position="92"/>
    </location>
</feature>